<evidence type="ECO:0000259" key="2">
    <source>
        <dbReference type="PROSITE" id="PS51205"/>
    </source>
</evidence>
<dbReference type="WBParaSite" id="SSTP_0000077400.1">
    <property type="protein sequence ID" value="SSTP_0000077400.1"/>
    <property type="gene ID" value="SSTP_0000077400"/>
</dbReference>
<dbReference type="GO" id="GO:0005085">
    <property type="term" value="F:guanyl-nucleotide exchange factor activity"/>
    <property type="evidence" value="ECO:0007669"/>
    <property type="project" value="TreeGrafter"/>
</dbReference>
<dbReference type="GO" id="GO:0016197">
    <property type="term" value="P:endosomal transport"/>
    <property type="evidence" value="ECO:0007669"/>
    <property type="project" value="TreeGrafter"/>
</dbReference>
<name>A0A913HCG0_STRER</name>
<organism evidence="3">
    <name type="scientific">Strongyloides stercoralis</name>
    <name type="common">Threadworm</name>
    <dbReference type="NCBI Taxonomy" id="6248"/>
    <lineage>
        <taxon>Eukaryota</taxon>
        <taxon>Metazoa</taxon>
        <taxon>Ecdysozoa</taxon>
        <taxon>Nematoda</taxon>
        <taxon>Chromadorea</taxon>
        <taxon>Rhabditida</taxon>
        <taxon>Tylenchina</taxon>
        <taxon>Panagrolaimomorpha</taxon>
        <taxon>Strongyloidoidea</taxon>
        <taxon>Strongyloididae</taxon>
        <taxon>Strongyloides</taxon>
    </lineage>
</organism>
<reference evidence="3" key="1">
    <citation type="submission" date="2022-10" db="UniProtKB">
        <authorList>
            <consortium name="WormBaseParasite"/>
        </authorList>
    </citation>
    <scope>IDENTIFICATION</scope>
</reference>
<dbReference type="Gene3D" id="1.20.1050.80">
    <property type="entry name" value="VPS9 domain"/>
    <property type="match status" value="1"/>
</dbReference>
<accession>A0A913HCG0</accession>
<evidence type="ECO:0000256" key="1">
    <source>
        <dbReference type="SAM" id="SignalP"/>
    </source>
</evidence>
<protein>
    <submittedName>
        <fullName evidence="3">VPS9 domain-containing protein</fullName>
    </submittedName>
</protein>
<sequence>MTMFFLLKTLLEFLMECSWNEMCASCFTGSPTHICSSDDFLPALMYVMVRARLPHLGAEIRFIADFCPQIQGSGRVDMMFTMLKSAYYQICRERHTN</sequence>
<dbReference type="InterPro" id="IPR003123">
    <property type="entry name" value="VPS9"/>
</dbReference>
<feature type="signal peptide" evidence="1">
    <location>
        <begin position="1"/>
        <end position="19"/>
    </location>
</feature>
<dbReference type="SUPFAM" id="SSF109993">
    <property type="entry name" value="VPS9 domain"/>
    <property type="match status" value="1"/>
</dbReference>
<dbReference type="PANTHER" id="PTHR46089:SF2">
    <property type="entry name" value="ALSIN HOMOLOG"/>
    <property type="match status" value="1"/>
</dbReference>
<feature type="chain" id="PRO_5036811153" evidence="1">
    <location>
        <begin position="20"/>
        <end position="97"/>
    </location>
</feature>
<dbReference type="GO" id="GO:0031267">
    <property type="term" value="F:small GTPase binding"/>
    <property type="evidence" value="ECO:0007669"/>
    <property type="project" value="TreeGrafter"/>
</dbReference>
<keyword evidence="1" id="KW-0732">Signal</keyword>
<dbReference type="InterPro" id="IPR037191">
    <property type="entry name" value="VPS9_dom_sf"/>
</dbReference>
<dbReference type="PANTHER" id="PTHR46089">
    <property type="entry name" value="ALSIN HOMOLOG"/>
    <property type="match status" value="1"/>
</dbReference>
<evidence type="ECO:0000313" key="3">
    <source>
        <dbReference type="WBParaSite" id="SSTP_0000077400.1"/>
    </source>
</evidence>
<dbReference type="InterPro" id="IPR051984">
    <property type="entry name" value="Alsin"/>
</dbReference>
<dbReference type="PROSITE" id="PS51205">
    <property type="entry name" value="VPS9"/>
    <property type="match status" value="1"/>
</dbReference>
<dbReference type="AlphaFoldDB" id="A0A913HCG0"/>
<proteinExistence type="predicted"/>
<dbReference type="Pfam" id="PF02204">
    <property type="entry name" value="VPS9"/>
    <property type="match status" value="1"/>
</dbReference>
<dbReference type="GO" id="GO:0005737">
    <property type="term" value="C:cytoplasm"/>
    <property type="evidence" value="ECO:0007669"/>
    <property type="project" value="TreeGrafter"/>
</dbReference>
<feature type="domain" description="VPS9" evidence="2">
    <location>
        <begin position="1"/>
        <end position="97"/>
    </location>
</feature>